<evidence type="ECO:0000313" key="3">
    <source>
        <dbReference type="Proteomes" id="UP000218887"/>
    </source>
</evidence>
<name>A0A2A2IIQ1_9BACI</name>
<dbReference type="EMBL" id="NPOA01000002">
    <property type="protein sequence ID" value="PAV31020.1"/>
    <property type="molecule type" value="Genomic_DNA"/>
</dbReference>
<keyword evidence="2" id="KW-0282">Flagellum</keyword>
<dbReference type="PANTHER" id="PTHR37166">
    <property type="entry name" value="PROTEIN FLAG"/>
    <property type="match status" value="1"/>
</dbReference>
<dbReference type="PANTHER" id="PTHR37166:SF1">
    <property type="entry name" value="PROTEIN FLAG"/>
    <property type="match status" value="1"/>
</dbReference>
<feature type="compositionally biased region" description="Basic and acidic residues" evidence="1">
    <location>
        <begin position="17"/>
        <end position="34"/>
    </location>
</feature>
<evidence type="ECO:0000256" key="1">
    <source>
        <dbReference type="SAM" id="MobiDB-lite"/>
    </source>
</evidence>
<keyword evidence="3" id="KW-1185">Reference proteome</keyword>
<dbReference type="NCBIfam" id="NF005834">
    <property type="entry name" value="PRK07738.1"/>
    <property type="match status" value="1"/>
</dbReference>
<dbReference type="SUPFAM" id="SSF160214">
    <property type="entry name" value="FlaG-like"/>
    <property type="match status" value="1"/>
</dbReference>
<dbReference type="Pfam" id="PF03646">
    <property type="entry name" value="FlaG"/>
    <property type="match status" value="1"/>
</dbReference>
<feature type="region of interest" description="Disordered" evidence="1">
    <location>
        <begin position="1"/>
        <end position="34"/>
    </location>
</feature>
<proteinExistence type="predicted"/>
<dbReference type="InterPro" id="IPR005186">
    <property type="entry name" value="FlaG"/>
</dbReference>
<dbReference type="RefSeq" id="WP_095654351.1">
    <property type="nucleotide sequence ID" value="NZ_NPOA01000002.1"/>
</dbReference>
<accession>A0A2A2IIQ1</accession>
<dbReference type="Proteomes" id="UP000218887">
    <property type="component" value="Unassembled WGS sequence"/>
</dbReference>
<reference evidence="2 3" key="1">
    <citation type="submission" date="2017-08" db="EMBL/GenBank/DDBJ databases">
        <title>Virgibacillus indicus sp. nov. and Virgibacillus profoundi sp. nov, two moderately halophilic bacteria isolated from marine sediment by using the Microfluidic Streak Plate.</title>
        <authorList>
            <person name="Xu B."/>
            <person name="Hu B."/>
            <person name="Wang J."/>
            <person name="Zhu Y."/>
            <person name="Huang L."/>
            <person name="Du W."/>
            <person name="Huang Y."/>
        </authorList>
    </citation>
    <scope>NUCLEOTIDE SEQUENCE [LARGE SCALE GENOMIC DNA]</scope>
    <source>
        <strain evidence="2 3">IO3-P3-H5</strain>
    </source>
</reference>
<dbReference type="OrthoDB" id="9799867at2"/>
<dbReference type="Gene3D" id="3.30.160.170">
    <property type="entry name" value="FlaG-like"/>
    <property type="match status" value="1"/>
</dbReference>
<keyword evidence="2" id="KW-0969">Cilium</keyword>
<comment type="caution">
    <text evidence="2">The sequence shown here is derived from an EMBL/GenBank/DDBJ whole genome shotgun (WGS) entry which is preliminary data.</text>
</comment>
<evidence type="ECO:0000313" key="2">
    <source>
        <dbReference type="EMBL" id="PAV31020.1"/>
    </source>
</evidence>
<organism evidence="2 3">
    <name type="scientific">Virgibacillus profundi</name>
    <dbReference type="NCBI Taxonomy" id="2024555"/>
    <lineage>
        <taxon>Bacteria</taxon>
        <taxon>Bacillati</taxon>
        <taxon>Bacillota</taxon>
        <taxon>Bacilli</taxon>
        <taxon>Bacillales</taxon>
        <taxon>Bacillaceae</taxon>
        <taxon>Virgibacillus</taxon>
    </lineage>
</organism>
<sequence>MRLEKVMNRSQPLLNGEHNKQMTTAKDKPAEQAGKENKIALHKEIVINKDKVESVISKLNEIIEPLRTNLKFQYHEKLNEYYVTVVNPLTDEIIKEIPPKKFLDMYADMAELMGILVDEKI</sequence>
<protein>
    <submittedName>
        <fullName evidence="2">Flagellar biosynthesis protein FlaG</fullName>
    </submittedName>
</protein>
<dbReference type="InterPro" id="IPR035924">
    <property type="entry name" value="FlaG-like_sf"/>
</dbReference>
<dbReference type="AlphaFoldDB" id="A0A2A2IIQ1"/>
<keyword evidence="2" id="KW-0966">Cell projection</keyword>
<gene>
    <name evidence="2" type="ORF">CIL05_04740</name>
</gene>